<dbReference type="PANTHER" id="PTHR43370:SF1">
    <property type="entry name" value="GUANOSINE ABC TRANSPORTER PERMEASE PROTEIN NUPQ"/>
    <property type="match status" value="1"/>
</dbReference>
<feature type="transmembrane region" description="Helical" evidence="6">
    <location>
        <begin position="100"/>
        <end position="119"/>
    </location>
</feature>
<evidence type="ECO:0000256" key="6">
    <source>
        <dbReference type="SAM" id="Phobius"/>
    </source>
</evidence>
<proteinExistence type="predicted"/>
<dbReference type="Pfam" id="PF02653">
    <property type="entry name" value="BPD_transp_2"/>
    <property type="match status" value="1"/>
</dbReference>
<dbReference type="InterPro" id="IPR001851">
    <property type="entry name" value="ABC_transp_permease"/>
</dbReference>
<evidence type="ECO:0000256" key="4">
    <source>
        <dbReference type="ARBA" id="ARBA00022989"/>
    </source>
</evidence>
<evidence type="ECO:0000256" key="3">
    <source>
        <dbReference type="ARBA" id="ARBA00022692"/>
    </source>
</evidence>
<dbReference type="Proteomes" id="UP001208017">
    <property type="component" value="Unassembled WGS sequence"/>
</dbReference>
<protein>
    <submittedName>
        <fullName evidence="7">ABC transporter permease</fullName>
    </submittedName>
</protein>
<keyword evidence="3 6" id="KW-0812">Transmembrane</keyword>
<gene>
    <name evidence="7" type="ORF">OS242_01235</name>
</gene>
<dbReference type="EMBL" id="JAPMLT010000001">
    <property type="protein sequence ID" value="MCX7568591.1"/>
    <property type="molecule type" value="Genomic_DNA"/>
</dbReference>
<evidence type="ECO:0000256" key="1">
    <source>
        <dbReference type="ARBA" id="ARBA00004651"/>
    </source>
</evidence>
<evidence type="ECO:0000313" key="7">
    <source>
        <dbReference type="EMBL" id="MCX7568591.1"/>
    </source>
</evidence>
<feature type="transmembrane region" description="Helical" evidence="6">
    <location>
        <begin position="257"/>
        <end position="278"/>
    </location>
</feature>
<feature type="transmembrane region" description="Helical" evidence="6">
    <location>
        <begin position="36"/>
        <end position="58"/>
    </location>
</feature>
<dbReference type="RefSeq" id="WP_267149833.1">
    <property type="nucleotide sequence ID" value="NZ_JAPMLT010000001.1"/>
</dbReference>
<accession>A0ABT3WVH4</accession>
<feature type="transmembrane region" description="Helical" evidence="6">
    <location>
        <begin position="7"/>
        <end position="30"/>
    </location>
</feature>
<dbReference type="PANTHER" id="PTHR43370">
    <property type="entry name" value="SUGAR ABC TRANSPORTER INTEGRAL MEMBRANE PROTEIN-RELATED"/>
    <property type="match status" value="1"/>
</dbReference>
<feature type="transmembrane region" description="Helical" evidence="6">
    <location>
        <begin position="290"/>
        <end position="309"/>
    </location>
</feature>
<keyword evidence="8" id="KW-1185">Reference proteome</keyword>
<feature type="transmembrane region" description="Helical" evidence="6">
    <location>
        <begin position="206"/>
        <end position="227"/>
    </location>
</feature>
<keyword evidence="4 6" id="KW-1133">Transmembrane helix</keyword>
<comment type="subcellular location">
    <subcellularLocation>
        <location evidence="1">Cell membrane</location>
        <topology evidence="1">Multi-pass membrane protein</topology>
    </subcellularLocation>
</comment>
<name>A0ABT3WVH4_9BACL</name>
<comment type="caution">
    <text evidence="7">The sequence shown here is derived from an EMBL/GenBank/DDBJ whole genome shotgun (WGS) entry which is preliminary data.</text>
</comment>
<evidence type="ECO:0000256" key="5">
    <source>
        <dbReference type="ARBA" id="ARBA00023136"/>
    </source>
</evidence>
<keyword evidence="2" id="KW-1003">Cell membrane</keyword>
<feature type="transmembrane region" description="Helical" evidence="6">
    <location>
        <begin position="70"/>
        <end position="94"/>
    </location>
</feature>
<evidence type="ECO:0000313" key="8">
    <source>
        <dbReference type="Proteomes" id="UP001208017"/>
    </source>
</evidence>
<dbReference type="CDD" id="cd06580">
    <property type="entry name" value="TM_PBP1_transp_TpRbsC_like"/>
    <property type="match status" value="1"/>
</dbReference>
<evidence type="ECO:0000256" key="2">
    <source>
        <dbReference type="ARBA" id="ARBA00022475"/>
    </source>
</evidence>
<keyword evidence="5 6" id="KW-0472">Membrane</keyword>
<organism evidence="7 8">
    <name type="scientific">Tumebacillus lacus</name>
    <dbReference type="NCBI Taxonomy" id="2995335"/>
    <lineage>
        <taxon>Bacteria</taxon>
        <taxon>Bacillati</taxon>
        <taxon>Bacillota</taxon>
        <taxon>Bacilli</taxon>
        <taxon>Bacillales</taxon>
        <taxon>Alicyclobacillaceae</taxon>
        <taxon>Tumebacillus</taxon>
    </lineage>
</organism>
<sequence length="322" mass="33391">MSMIDMLITIFSGTLIYATPLIFTALGGVFSERSGVVNIALEGLMVIGAFTAAVVTIWTGERMGISPALAPWLGVLAAMVAGMLFALLHAFASIDLRADQVVSGVALNFLAAGVAMFMVKKLFEGAGQTTTVQHAFSKFAIPGLSSIPLIGPGFFNVYALTYLAIILVAISWYVLYKTPFGLRLRAVGEHPAAADTVGVNVRRMRYMAVIISGGLAGIGGSALSIAISSSFQHATVSGHGFMALAAMIFGKWHPSGALGAALFFGFATALGVSGQVLGLTAYVPSELLNALPYLLTILALAGVVGRAEAPAANGKPYQKGSR</sequence>
<reference evidence="7 8" key="1">
    <citation type="submission" date="2022-11" db="EMBL/GenBank/DDBJ databases">
        <title>Study of microbial diversity in lake waters.</title>
        <authorList>
            <person name="Zhang J."/>
        </authorList>
    </citation>
    <scope>NUCLEOTIDE SEQUENCE [LARGE SCALE GENOMIC DNA]</scope>
    <source>
        <strain evidence="7 8">DT12</strain>
    </source>
</reference>
<feature type="transmembrane region" description="Helical" evidence="6">
    <location>
        <begin position="157"/>
        <end position="176"/>
    </location>
</feature>